<sequence length="63" mass="6267">GIDVMAFPTTPLPAPPLGEDETITLNGRAVPTFITVVRNTGPSSNAGIPGVSIPVGLTTAGLP</sequence>
<dbReference type="EMBL" id="BARU01015964">
    <property type="protein sequence ID" value="GAH57104.1"/>
    <property type="molecule type" value="Genomic_DNA"/>
</dbReference>
<dbReference type="AlphaFoldDB" id="X1HTF4"/>
<accession>X1HTF4</accession>
<dbReference type="SUPFAM" id="SSF75304">
    <property type="entry name" value="Amidase signature (AS) enzymes"/>
    <property type="match status" value="1"/>
</dbReference>
<evidence type="ECO:0000256" key="1">
    <source>
        <dbReference type="SAM" id="MobiDB-lite"/>
    </source>
</evidence>
<proteinExistence type="predicted"/>
<evidence type="ECO:0000313" key="2">
    <source>
        <dbReference type="EMBL" id="GAH57104.1"/>
    </source>
</evidence>
<feature type="region of interest" description="Disordered" evidence="1">
    <location>
        <begin position="1"/>
        <end position="20"/>
    </location>
</feature>
<protein>
    <submittedName>
        <fullName evidence="2">Uncharacterized protein</fullName>
    </submittedName>
</protein>
<comment type="caution">
    <text evidence="2">The sequence shown here is derived from an EMBL/GenBank/DDBJ whole genome shotgun (WGS) entry which is preliminary data.</text>
</comment>
<feature type="non-terminal residue" evidence="2">
    <location>
        <position position="1"/>
    </location>
</feature>
<name>X1HTF4_9ZZZZ</name>
<dbReference type="Gene3D" id="3.90.1300.10">
    <property type="entry name" value="Amidase signature (AS) domain"/>
    <property type="match status" value="1"/>
</dbReference>
<organism evidence="2">
    <name type="scientific">marine sediment metagenome</name>
    <dbReference type="NCBI Taxonomy" id="412755"/>
    <lineage>
        <taxon>unclassified sequences</taxon>
        <taxon>metagenomes</taxon>
        <taxon>ecological metagenomes</taxon>
    </lineage>
</organism>
<feature type="non-terminal residue" evidence="2">
    <location>
        <position position="63"/>
    </location>
</feature>
<reference evidence="2" key="1">
    <citation type="journal article" date="2014" name="Front. Microbiol.">
        <title>High frequency of phylogenetically diverse reductive dehalogenase-homologous genes in deep subseafloor sedimentary metagenomes.</title>
        <authorList>
            <person name="Kawai M."/>
            <person name="Futagami T."/>
            <person name="Toyoda A."/>
            <person name="Takaki Y."/>
            <person name="Nishi S."/>
            <person name="Hori S."/>
            <person name="Arai W."/>
            <person name="Tsubouchi T."/>
            <person name="Morono Y."/>
            <person name="Uchiyama I."/>
            <person name="Ito T."/>
            <person name="Fujiyama A."/>
            <person name="Inagaki F."/>
            <person name="Takami H."/>
        </authorList>
    </citation>
    <scope>NUCLEOTIDE SEQUENCE</scope>
    <source>
        <strain evidence="2">Expedition CK06-06</strain>
    </source>
</reference>
<dbReference type="InterPro" id="IPR036928">
    <property type="entry name" value="AS_sf"/>
</dbReference>
<gene>
    <name evidence="2" type="ORF">S03H2_27021</name>
</gene>